<evidence type="ECO:0000313" key="2">
    <source>
        <dbReference type="Proteomes" id="UP000265916"/>
    </source>
</evidence>
<proteinExistence type="predicted"/>
<dbReference type="SUPFAM" id="SSF52833">
    <property type="entry name" value="Thioredoxin-like"/>
    <property type="match status" value="1"/>
</dbReference>
<protein>
    <submittedName>
        <fullName evidence="1">Uncharacterized protein</fullName>
    </submittedName>
</protein>
<sequence length="231" mass="26410">MGLLTLSTMSFADLTADQQYTLKAAGVDNYSLVYENKNVKIVSTPYSFVSFYGNSTTFSIDRVYQYNTKLKMSKDLISYAMVQDLEPYKNSFINVKAKNEKLHAYVIFNIECPYCHKLIADVQKFLDQGVSLTFVPYVNYRKANENLKVSYILNQPANKRFALIQQNSADIPLANAPSMFLPTVDKLMDKYLISSYPIMITDDGYATIKGYESFEKSFSMLKGLLHDDKKR</sequence>
<name>A0A3A1YJS7_9GAMM</name>
<accession>A0A3A1YJS7</accession>
<dbReference type="RefSeq" id="WP_222987695.1">
    <property type="nucleotide sequence ID" value="NZ_JBHSSP010000029.1"/>
</dbReference>
<gene>
    <name evidence="1" type="ORF">CKF58_04170</name>
</gene>
<keyword evidence="2" id="KW-1185">Reference proteome</keyword>
<dbReference type="InterPro" id="IPR036249">
    <property type="entry name" value="Thioredoxin-like_sf"/>
</dbReference>
<organism evidence="1 2">
    <name type="scientific">Psittacicella hinzii</name>
    <dbReference type="NCBI Taxonomy" id="2028575"/>
    <lineage>
        <taxon>Bacteria</taxon>
        <taxon>Pseudomonadati</taxon>
        <taxon>Pseudomonadota</taxon>
        <taxon>Gammaproteobacteria</taxon>
        <taxon>Pasteurellales</taxon>
        <taxon>Psittacicellaceae</taxon>
        <taxon>Psittacicella</taxon>
    </lineage>
</organism>
<comment type="caution">
    <text evidence="1">The sequence shown here is derived from an EMBL/GenBank/DDBJ whole genome shotgun (WGS) entry which is preliminary data.</text>
</comment>
<dbReference type="AlphaFoldDB" id="A0A3A1YJS7"/>
<dbReference type="Proteomes" id="UP000265916">
    <property type="component" value="Unassembled WGS sequence"/>
</dbReference>
<dbReference type="Gene3D" id="3.40.30.10">
    <property type="entry name" value="Glutaredoxin"/>
    <property type="match status" value="1"/>
</dbReference>
<evidence type="ECO:0000313" key="1">
    <source>
        <dbReference type="EMBL" id="RIY38523.1"/>
    </source>
</evidence>
<reference evidence="1 2" key="1">
    <citation type="submission" date="2017-08" db="EMBL/GenBank/DDBJ databases">
        <title>Reclassification of Bisgaard taxon 37 and 44.</title>
        <authorList>
            <person name="Christensen H."/>
        </authorList>
    </citation>
    <scope>NUCLEOTIDE SEQUENCE [LARGE SCALE GENOMIC DNA]</scope>
    <source>
        <strain evidence="1 2">111</strain>
    </source>
</reference>
<dbReference type="EMBL" id="NRJG01000064">
    <property type="protein sequence ID" value="RIY38523.1"/>
    <property type="molecule type" value="Genomic_DNA"/>
</dbReference>